<accession>A0A9P4UPW9</accession>
<dbReference type="Proteomes" id="UP000799441">
    <property type="component" value="Unassembled WGS sequence"/>
</dbReference>
<dbReference type="PROSITE" id="PS51257">
    <property type="entry name" value="PROKAR_LIPOPROTEIN"/>
    <property type="match status" value="1"/>
</dbReference>
<gene>
    <name evidence="2" type="ORF">K431DRAFT_9056</name>
</gene>
<organism evidence="2 3">
    <name type="scientific">Polychaeton citri CBS 116435</name>
    <dbReference type="NCBI Taxonomy" id="1314669"/>
    <lineage>
        <taxon>Eukaryota</taxon>
        <taxon>Fungi</taxon>
        <taxon>Dikarya</taxon>
        <taxon>Ascomycota</taxon>
        <taxon>Pezizomycotina</taxon>
        <taxon>Dothideomycetes</taxon>
        <taxon>Dothideomycetidae</taxon>
        <taxon>Capnodiales</taxon>
        <taxon>Capnodiaceae</taxon>
        <taxon>Polychaeton</taxon>
    </lineage>
</organism>
<evidence type="ECO:0000313" key="2">
    <source>
        <dbReference type="EMBL" id="KAF2723882.1"/>
    </source>
</evidence>
<protein>
    <submittedName>
        <fullName evidence="2">Uncharacterized protein</fullName>
    </submittedName>
</protein>
<feature type="region of interest" description="Disordered" evidence="1">
    <location>
        <begin position="138"/>
        <end position="162"/>
    </location>
</feature>
<comment type="caution">
    <text evidence="2">The sequence shown here is derived from an EMBL/GenBank/DDBJ whole genome shotgun (WGS) entry which is preliminary data.</text>
</comment>
<evidence type="ECO:0000256" key="1">
    <source>
        <dbReference type="SAM" id="MobiDB-lite"/>
    </source>
</evidence>
<evidence type="ECO:0000313" key="3">
    <source>
        <dbReference type="Proteomes" id="UP000799441"/>
    </source>
</evidence>
<reference evidence="2" key="1">
    <citation type="journal article" date="2020" name="Stud. Mycol.">
        <title>101 Dothideomycetes genomes: a test case for predicting lifestyles and emergence of pathogens.</title>
        <authorList>
            <person name="Haridas S."/>
            <person name="Albert R."/>
            <person name="Binder M."/>
            <person name="Bloem J."/>
            <person name="Labutti K."/>
            <person name="Salamov A."/>
            <person name="Andreopoulos B."/>
            <person name="Baker S."/>
            <person name="Barry K."/>
            <person name="Bills G."/>
            <person name="Bluhm B."/>
            <person name="Cannon C."/>
            <person name="Castanera R."/>
            <person name="Culley D."/>
            <person name="Daum C."/>
            <person name="Ezra D."/>
            <person name="Gonzalez J."/>
            <person name="Henrissat B."/>
            <person name="Kuo A."/>
            <person name="Liang C."/>
            <person name="Lipzen A."/>
            <person name="Lutzoni F."/>
            <person name="Magnuson J."/>
            <person name="Mondo S."/>
            <person name="Nolan M."/>
            <person name="Ohm R."/>
            <person name="Pangilinan J."/>
            <person name="Park H.-J."/>
            <person name="Ramirez L."/>
            <person name="Alfaro M."/>
            <person name="Sun H."/>
            <person name="Tritt A."/>
            <person name="Yoshinaga Y."/>
            <person name="Zwiers L.-H."/>
            <person name="Turgeon B."/>
            <person name="Goodwin S."/>
            <person name="Spatafora J."/>
            <person name="Crous P."/>
            <person name="Grigoriev I."/>
        </authorList>
    </citation>
    <scope>NUCLEOTIDE SEQUENCE</scope>
    <source>
        <strain evidence="2">CBS 116435</strain>
    </source>
</reference>
<dbReference type="EMBL" id="MU003774">
    <property type="protein sequence ID" value="KAF2723882.1"/>
    <property type="molecule type" value="Genomic_DNA"/>
</dbReference>
<proteinExistence type="predicted"/>
<dbReference type="AlphaFoldDB" id="A0A9P4UPW9"/>
<name>A0A9P4UPW9_9PEZI</name>
<sequence>MSPRRMLGDWLADGSSHAQSHATTPPLHSISSSCCYYCCVHYSTLQHTLLKGLSASSFPGLLRHLRRPPSSVTSSFTFGFEVRVSAHAPACLFLASCDRPIGDALQAVTLVVGGILANPIYASCPCLPRDAPAPLSHLHPHLGNPHSARASDSVAPDRLSNP</sequence>
<keyword evidence="3" id="KW-1185">Reference proteome</keyword>